<protein>
    <submittedName>
        <fullName evidence="4">Putative acetyltransferase</fullName>
    </submittedName>
</protein>
<keyword evidence="2" id="KW-0012">Acyltransferase</keyword>
<dbReference type="PANTHER" id="PTHR43877:SF2">
    <property type="entry name" value="AMINOALKYLPHOSPHONATE N-ACETYLTRANSFERASE-RELATED"/>
    <property type="match status" value="1"/>
</dbReference>
<gene>
    <name evidence="4" type="ORF">SAMN05444370_111118</name>
</gene>
<dbReference type="GO" id="GO:0016747">
    <property type="term" value="F:acyltransferase activity, transferring groups other than amino-acyl groups"/>
    <property type="evidence" value="ECO:0007669"/>
    <property type="project" value="InterPro"/>
</dbReference>
<name>A0A1H4E089_9RHOB</name>
<dbReference type="PANTHER" id="PTHR43877">
    <property type="entry name" value="AMINOALKYLPHOSPHONATE N-ACETYLTRANSFERASE-RELATED-RELATED"/>
    <property type="match status" value="1"/>
</dbReference>
<accession>A0A1H4E089</accession>
<keyword evidence="1 4" id="KW-0808">Transferase</keyword>
<sequence length="156" mass="16344">MSGTVAPTVAPWRVESPEALALIAQSEAELAAIYPAEVRFAFSPQELVAAKVRFVVAWLDGAPAGCGGVAPLEGYGELKRIFTTRAARGRGVGRAVVTALEAEALSLGLPLARLETGHLSPEAISLYTALGYALRGPFGDYAENGSSVFMEKRLAP</sequence>
<dbReference type="STRING" id="89524.SAMN05444370_111118"/>
<keyword evidence="5" id="KW-1185">Reference proteome</keyword>
<feature type="domain" description="N-acetyltransferase" evidence="3">
    <location>
        <begin position="10"/>
        <end position="155"/>
    </location>
</feature>
<organism evidence="4 5">
    <name type="scientific">Rubrimonas cliftonensis</name>
    <dbReference type="NCBI Taxonomy" id="89524"/>
    <lineage>
        <taxon>Bacteria</taxon>
        <taxon>Pseudomonadati</taxon>
        <taxon>Pseudomonadota</taxon>
        <taxon>Alphaproteobacteria</taxon>
        <taxon>Rhodobacterales</taxon>
        <taxon>Paracoccaceae</taxon>
        <taxon>Rubrimonas</taxon>
    </lineage>
</organism>
<evidence type="ECO:0000256" key="1">
    <source>
        <dbReference type="ARBA" id="ARBA00022679"/>
    </source>
</evidence>
<reference evidence="4 5" key="1">
    <citation type="submission" date="2016-10" db="EMBL/GenBank/DDBJ databases">
        <authorList>
            <person name="de Groot N.N."/>
        </authorList>
    </citation>
    <scope>NUCLEOTIDE SEQUENCE [LARGE SCALE GENOMIC DNA]</scope>
    <source>
        <strain evidence="4 5">DSM 15345</strain>
    </source>
</reference>
<dbReference type="Proteomes" id="UP000198703">
    <property type="component" value="Unassembled WGS sequence"/>
</dbReference>
<dbReference type="EMBL" id="FNQM01000011">
    <property type="protein sequence ID" value="SEA77832.1"/>
    <property type="molecule type" value="Genomic_DNA"/>
</dbReference>
<dbReference type="InterPro" id="IPR016181">
    <property type="entry name" value="Acyl_CoA_acyltransferase"/>
</dbReference>
<dbReference type="InterPro" id="IPR000182">
    <property type="entry name" value="GNAT_dom"/>
</dbReference>
<dbReference type="RefSeq" id="WP_093254894.1">
    <property type="nucleotide sequence ID" value="NZ_FNQM01000011.1"/>
</dbReference>
<dbReference type="PROSITE" id="PS51186">
    <property type="entry name" value="GNAT"/>
    <property type="match status" value="1"/>
</dbReference>
<dbReference type="OrthoDB" id="9803233at2"/>
<evidence type="ECO:0000259" key="3">
    <source>
        <dbReference type="PROSITE" id="PS51186"/>
    </source>
</evidence>
<evidence type="ECO:0000256" key="2">
    <source>
        <dbReference type="ARBA" id="ARBA00023315"/>
    </source>
</evidence>
<evidence type="ECO:0000313" key="4">
    <source>
        <dbReference type="EMBL" id="SEA77832.1"/>
    </source>
</evidence>
<dbReference type="Gene3D" id="3.40.630.30">
    <property type="match status" value="1"/>
</dbReference>
<proteinExistence type="predicted"/>
<dbReference type="InterPro" id="IPR050832">
    <property type="entry name" value="Bact_Acetyltransf"/>
</dbReference>
<dbReference type="AlphaFoldDB" id="A0A1H4E089"/>
<dbReference type="Pfam" id="PF00583">
    <property type="entry name" value="Acetyltransf_1"/>
    <property type="match status" value="1"/>
</dbReference>
<dbReference type="SUPFAM" id="SSF55729">
    <property type="entry name" value="Acyl-CoA N-acyltransferases (Nat)"/>
    <property type="match status" value="1"/>
</dbReference>
<dbReference type="CDD" id="cd04301">
    <property type="entry name" value="NAT_SF"/>
    <property type="match status" value="1"/>
</dbReference>
<evidence type="ECO:0000313" key="5">
    <source>
        <dbReference type="Proteomes" id="UP000198703"/>
    </source>
</evidence>